<protein>
    <submittedName>
        <fullName evidence="1">Uncharacterized protein</fullName>
    </submittedName>
</protein>
<gene>
    <name evidence="1" type="ORF">CcaverHIS019_0700870</name>
</gene>
<dbReference type="AlphaFoldDB" id="A0AA48QYP9"/>
<dbReference type="KEGG" id="ccac:CcaHIS019_0700870"/>
<name>A0AA48QYP9_9TREE</name>
<reference evidence="1" key="1">
    <citation type="journal article" date="2023" name="BMC Genomics">
        <title>Chromosome-level genome assemblies of Cutaneotrichosporon spp. (Trichosporonales, Basidiomycota) reveal imbalanced evolution between nucleotide sequences and chromosome synteny.</title>
        <authorList>
            <person name="Kobayashi Y."/>
            <person name="Kayamori A."/>
            <person name="Aoki K."/>
            <person name="Shiwa Y."/>
            <person name="Matsutani M."/>
            <person name="Fujita N."/>
            <person name="Sugita T."/>
            <person name="Iwasaki W."/>
            <person name="Tanaka N."/>
            <person name="Takashima M."/>
        </authorList>
    </citation>
    <scope>NUCLEOTIDE SEQUENCE</scope>
    <source>
        <strain evidence="1">HIS019</strain>
    </source>
</reference>
<sequence>MNVRSVICFAFVTSRQFTVVTLLALASTAVAASDMTAYAKRAHLHNHAEERDGPVDLVGKSQHNSDRRLDGVLYDVNTLGRRACNPTACSCKYVLAGLFCGDGLLGCKKGYVYQCSGGPKSCEFGLRDSCKQCNQLQC</sequence>
<dbReference type="Proteomes" id="UP001233271">
    <property type="component" value="Chromosome 7a"/>
</dbReference>
<organism evidence="1 2">
    <name type="scientific">Cutaneotrichosporon cavernicola</name>
    <dbReference type="NCBI Taxonomy" id="279322"/>
    <lineage>
        <taxon>Eukaryota</taxon>
        <taxon>Fungi</taxon>
        <taxon>Dikarya</taxon>
        <taxon>Basidiomycota</taxon>
        <taxon>Agaricomycotina</taxon>
        <taxon>Tremellomycetes</taxon>
        <taxon>Trichosporonales</taxon>
        <taxon>Trichosporonaceae</taxon>
        <taxon>Cutaneotrichosporon</taxon>
    </lineage>
</organism>
<dbReference type="EMBL" id="AP028218">
    <property type="protein sequence ID" value="BEI94515.1"/>
    <property type="molecule type" value="Genomic_DNA"/>
</dbReference>
<proteinExistence type="predicted"/>
<accession>A0AA48QYP9</accession>
<evidence type="ECO:0000313" key="2">
    <source>
        <dbReference type="Proteomes" id="UP001233271"/>
    </source>
</evidence>
<evidence type="ECO:0000313" key="1">
    <source>
        <dbReference type="EMBL" id="BEI94515.1"/>
    </source>
</evidence>
<keyword evidence="2" id="KW-1185">Reference proteome</keyword>
<dbReference type="GeneID" id="85498385"/>
<dbReference type="RefSeq" id="XP_060459780.1">
    <property type="nucleotide sequence ID" value="XM_060603492.1"/>
</dbReference>